<evidence type="ECO:0000313" key="1">
    <source>
        <dbReference type="EMBL" id="BBI32620.1"/>
    </source>
</evidence>
<proteinExistence type="predicted"/>
<dbReference type="EMBL" id="AP019400">
    <property type="protein sequence ID" value="BBI32620.1"/>
    <property type="molecule type" value="Genomic_DNA"/>
</dbReference>
<keyword evidence="2" id="KW-1185">Reference proteome</keyword>
<dbReference type="KEGG" id="cohn:KCTCHS21_20190"/>
<dbReference type="Proteomes" id="UP000289856">
    <property type="component" value="Chromosome"/>
</dbReference>
<protein>
    <submittedName>
        <fullName evidence="1">Uncharacterized protein</fullName>
    </submittedName>
</protein>
<dbReference type="AlphaFoldDB" id="A0A3T1D3C9"/>
<sequence>MEADVRIFRATGLWKGTIGGKCANISRNEVVEGNLDAKLFLQCAKNKDSVIIGA</sequence>
<reference evidence="1 2" key="1">
    <citation type="submission" date="2019-01" db="EMBL/GenBank/DDBJ databases">
        <title>Complete genome sequence of Cohnella hallensis HS21 isolated from Korean fir (Abies koreana) rhizospheric soil.</title>
        <authorList>
            <person name="Jiang L."/>
            <person name="Kang S.W."/>
            <person name="Kim S."/>
            <person name="Jung J."/>
            <person name="Kim C.Y."/>
            <person name="Kim D.H."/>
            <person name="Kim S.W."/>
            <person name="Lee J."/>
        </authorList>
    </citation>
    <scope>NUCLEOTIDE SEQUENCE [LARGE SCALE GENOMIC DNA]</scope>
    <source>
        <strain evidence="1 2">HS21</strain>
    </source>
</reference>
<organism evidence="1 2">
    <name type="scientific">Cohnella abietis</name>
    <dbReference type="NCBI Taxonomy" id="2507935"/>
    <lineage>
        <taxon>Bacteria</taxon>
        <taxon>Bacillati</taxon>
        <taxon>Bacillota</taxon>
        <taxon>Bacilli</taxon>
        <taxon>Bacillales</taxon>
        <taxon>Paenibacillaceae</taxon>
        <taxon>Cohnella</taxon>
    </lineage>
</organism>
<accession>A0A3T1D3C9</accession>
<name>A0A3T1D3C9_9BACL</name>
<gene>
    <name evidence="1" type="ORF">KCTCHS21_20190</name>
</gene>
<evidence type="ECO:0000313" key="2">
    <source>
        <dbReference type="Proteomes" id="UP000289856"/>
    </source>
</evidence>